<protein>
    <submittedName>
        <fullName evidence="2">Uncharacterized protein</fullName>
    </submittedName>
</protein>
<reference evidence="2 3" key="1">
    <citation type="journal article" date="2016" name="Genome Announc.">
        <title>Draft Genome Sequences of Five Rapidly Growing Mycobacterium Species, M. thermoresistibile, M. fortuitum subsp. acetamidolyticum, M. canariasense, M. brisbanense, and M. novocastrense.</title>
        <authorList>
            <person name="Katahira K."/>
            <person name="Ogura Y."/>
            <person name="Gotoh Y."/>
            <person name="Hayashi T."/>
        </authorList>
    </citation>
    <scope>NUCLEOTIDE SEQUENCE [LARGE SCALE GENOMIC DNA]</scope>
    <source>
        <strain evidence="2 3">JCM6362</strain>
    </source>
</reference>
<reference evidence="3" key="2">
    <citation type="submission" date="2016-02" db="EMBL/GenBank/DDBJ databases">
        <title>Draft genome sequence of five rapidly growing Mycobacterium species.</title>
        <authorList>
            <person name="Katahira K."/>
            <person name="Gotou Y."/>
            <person name="Iida K."/>
            <person name="Ogura Y."/>
            <person name="Hayashi T."/>
        </authorList>
    </citation>
    <scope>NUCLEOTIDE SEQUENCE [LARGE SCALE GENOMIC DNA]</scope>
    <source>
        <strain evidence="3">JCM6362</strain>
    </source>
</reference>
<name>A0A117IMY6_MYCTH</name>
<accession>A0A117IMY6</accession>
<dbReference type="InterPro" id="IPR021417">
    <property type="entry name" value="DUF3060"/>
</dbReference>
<dbReference type="AlphaFoldDB" id="A0A117IMY6"/>
<dbReference type="EMBL" id="BCTB01000027">
    <property type="protein sequence ID" value="GAT16029.1"/>
    <property type="molecule type" value="Genomic_DNA"/>
</dbReference>
<sequence>MRWIGRGSRCADSGAPPVVRLAAPGERVSVHRQGETHTIESDDCTVSVGGDTNTATVTGHTTALTASGVHNEITVESAGLIVAAGIGIRVTYRSGEPNSNCPGSATSCRRGEGRTQTIDPGSAQRLSRRSTHRARWCYRS</sequence>
<evidence type="ECO:0000313" key="3">
    <source>
        <dbReference type="Proteomes" id="UP000069654"/>
    </source>
</evidence>
<proteinExistence type="predicted"/>
<gene>
    <name evidence="2" type="ORF">RMCT_2998</name>
</gene>
<organism evidence="2 3">
    <name type="scientific">Mycolicibacterium thermoresistibile</name>
    <name type="common">Mycobacterium thermoresistibile</name>
    <dbReference type="NCBI Taxonomy" id="1797"/>
    <lineage>
        <taxon>Bacteria</taxon>
        <taxon>Bacillati</taxon>
        <taxon>Actinomycetota</taxon>
        <taxon>Actinomycetes</taxon>
        <taxon>Mycobacteriales</taxon>
        <taxon>Mycobacteriaceae</taxon>
        <taxon>Mycolicibacterium</taxon>
    </lineage>
</organism>
<dbReference type="Proteomes" id="UP000069654">
    <property type="component" value="Unassembled WGS sequence"/>
</dbReference>
<comment type="caution">
    <text evidence="2">The sequence shown here is derived from an EMBL/GenBank/DDBJ whole genome shotgun (WGS) entry which is preliminary data.</text>
</comment>
<feature type="region of interest" description="Disordered" evidence="1">
    <location>
        <begin position="96"/>
        <end position="126"/>
    </location>
</feature>
<dbReference type="STRING" id="1797.RMCT_2998"/>
<evidence type="ECO:0000256" key="1">
    <source>
        <dbReference type="SAM" id="MobiDB-lite"/>
    </source>
</evidence>
<feature type="compositionally biased region" description="Polar residues" evidence="1">
    <location>
        <begin position="96"/>
        <end position="107"/>
    </location>
</feature>
<evidence type="ECO:0000313" key="2">
    <source>
        <dbReference type="EMBL" id="GAT16029.1"/>
    </source>
</evidence>
<dbReference type="Pfam" id="PF11259">
    <property type="entry name" value="DUF3060"/>
    <property type="match status" value="1"/>
</dbReference>